<dbReference type="Pfam" id="PF00583">
    <property type="entry name" value="Acetyltransf_1"/>
    <property type="match status" value="1"/>
</dbReference>
<dbReference type="AlphaFoldDB" id="S5XTD6"/>
<dbReference type="HOGENOM" id="CLU_111226_3_0_5"/>
<feature type="domain" description="N-acetyltransferase" evidence="1">
    <location>
        <begin position="2"/>
        <end position="155"/>
    </location>
</feature>
<dbReference type="Gene3D" id="3.40.630.30">
    <property type="match status" value="1"/>
</dbReference>
<dbReference type="PROSITE" id="PS51186">
    <property type="entry name" value="GNAT"/>
    <property type="match status" value="1"/>
</dbReference>
<name>S5XTD6_PARAH</name>
<evidence type="ECO:0000259" key="1">
    <source>
        <dbReference type="PROSITE" id="PS51186"/>
    </source>
</evidence>
<accession>S5XTD6</accession>
<protein>
    <submittedName>
        <fullName evidence="2">Acetyltransferase</fullName>
    </submittedName>
</protein>
<dbReference type="InterPro" id="IPR000182">
    <property type="entry name" value="GNAT_dom"/>
</dbReference>
<keyword evidence="3" id="KW-1185">Reference proteome</keyword>
<dbReference type="KEGG" id="pami:JCM7686_1331"/>
<dbReference type="GO" id="GO:0016747">
    <property type="term" value="F:acyltransferase activity, transferring groups other than amino-acyl groups"/>
    <property type="evidence" value="ECO:0007669"/>
    <property type="project" value="InterPro"/>
</dbReference>
<dbReference type="eggNOG" id="COG1670">
    <property type="taxonomic scope" value="Bacteria"/>
</dbReference>
<dbReference type="PATRIC" id="fig|1367847.3.peg.1301"/>
<proteinExistence type="predicted"/>
<sequence>MIRLTRLGDTDLAQLNKLRQKPGQYADHGATMILDPTPGISFHAIHADDDLIGMFKLDPFYHQRHDFATETQLGLRGVLIDETHQGKGYGTSAMCALPDHARLHYPDMRQIVLTVNLLNPSGRAAYLKAGFADLGEIYYGGSRGPQHILRRDLLLRDLRGDA</sequence>
<dbReference type="Proteomes" id="UP000015480">
    <property type="component" value="Chromosome"/>
</dbReference>
<evidence type="ECO:0000313" key="3">
    <source>
        <dbReference type="Proteomes" id="UP000015480"/>
    </source>
</evidence>
<dbReference type="InterPro" id="IPR016181">
    <property type="entry name" value="Acyl_CoA_acyltransferase"/>
</dbReference>
<keyword evidence="2" id="KW-0808">Transferase</keyword>
<dbReference type="EMBL" id="CP006650">
    <property type="protein sequence ID" value="AGT08432.1"/>
    <property type="molecule type" value="Genomic_DNA"/>
</dbReference>
<evidence type="ECO:0000313" key="2">
    <source>
        <dbReference type="EMBL" id="AGT08432.1"/>
    </source>
</evidence>
<reference evidence="2 3" key="1">
    <citation type="journal article" date="2014" name="BMC Genomics">
        <title>Architecture and functions of a multipartite genome of the methylotrophic bacterium Paracoccus aminophilus JCM 7686, containing primary and secondary chromids.</title>
        <authorList>
            <person name="Dziewit L."/>
            <person name="Czarnecki J."/>
            <person name="Wibberg D."/>
            <person name="Radlinska M."/>
            <person name="Mrozek P."/>
            <person name="Szymczak M."/>
            <person name="Schluter A."/>
            <person name="Puhler A."/>
            <person name="Bartosik D."/>
        </authorList>
    </citation>
    <scope>NUCLEOTIDE SEQUENCE [LARGE SCALE GENOMIC DNA]</scope>
    <source>
        <strain evidence="2">JCM 7686</strain>
    </source>
</reference>
<dbReference type="OrthoDB" id="8304386at2"/>
<dbReference type="STRING" id="1367847.JCM7686_1331"/>
<dbReference type="SUPFAM" id="SSF55729">
    <property type="entry name" value="Acyl-CoA N-acyltransferases (Nat)"/>
    <property type="match status" value="1"/>
</dbReference>
<organism evidence="2 3">
    <name type="scientific">Paracoccus aminophilus JCM 7686</name>
    <dbReference type="NCBI Taxonomy" id="1367847"/>
    <lineage>
        <taxon>Bacteria</taxon>
        <taxon>Pseudomonadati</taxon>
        <taxon>Pseudomonadota</taxon>
        <taxon>Alphaproteobacteria</taxon>
        <taxon>Rhodobacterales</taxon>
        <taxon>Paracoccaceae</taxon>
        <taxon>Paracoccus</taxon>
    </lineage>
</organism>
<dbReference type="RefSeq" id="WP_020950070.1">
    <property type="nucleotide sequence ID" value="NC_022041.1"/>
</dbReference>
<gene>
    <name evidence="2" type="ORF">JCM7686_1331</name>
</gene>